<feature type="transmembrane region" description="Helical" evidence="1">
    <location>
        <begin position="251"/>
        <end position="272"/>
    </location>
</feature>
<gene>
    <name evidence="2" type="ORF">JYP53_02875</name>
</gene>
<sequence length="322" mass="36806">MLRKYRLLRLKALCWLAQCGSPKRVIAFQDGTPSENYDCYFLSLIPKRIDEGRNILRFAPTADGTWGWNFRVSGETTPVVISDLHLKNYKLHLVHYFYDKTSVYRYWVWPAFLRLVGISGLRAFLRPRVFAPLGRAFGWLKTSANDRFRRPQNDRYLYLRACVRLGYAGHSFSRSDVLMKVYGTADFGEEEGGRRNSVAALILSSLISEGAIRDCATGYALNPEALTIYQSMSEERDRYQAELTHNSSIRILTTVIAVGVLFNIGGTVWVHHKEYFQAYDRLIGVENLSLEAFVWLTLITIAVSGYKIASKLRSKSSPKVEF</sequence>
<organism evidence="2 3">
    <name type="scientific">Marinobacter daepoensis</name>
    <dbReference type="NCBI Taxonomy" id="262077"/>
    <lineage>
        <taxon>Bacteria</taxon>
        <taxon>Pseudomonadati</taxon>
        <taxon>Pseudomonadota</taxon>
        <taxon>Gammaproteobacteria</taxon>
        <taxon>Pseudomonadales</taxon>
        <taxon>Marinobacteraceae</taxon>
        <taxon>Marinobacter</taxon>
    </lineage>
</organism>
<keyword evidence="1" id="KW-0472">Membrane</keyword>
<keyword evidence="1" id="KW-1133">Transmembrane helix</keyword>
<reference evidence="2 3" key="1">
    <citation type="submission" date="2021-02" db="EMBL/GenBank/DDBJ databases">
        <title>PHA producing bacteria isolated from coastal sediment in Guangdong, Shenzhen.</title>
        <authorList>
            <person name="Zheng W."/>
            <person name="Yu S."/>
            <person name="Huang Y."/>
        </authorList>
    </citation>
    <scope>NUCLEOTIDE SEQUENCE [LARGE SCALE GENOMIC DNA]</scope>
    <source>
        <strain evidence="2 3">TN21-5</strain>
    </source>
</reference>
<dbReference type="RefSeq" id="WP_206556648.1">
    <property type="nucleotide sequence ID" value="NZ_JAFKDB010000008.1"/>
</dbReference>
<keyword evidence="3" id="KW-1185">Reference proteome</keyword>
<evidence type="ECO:0000313" key="2">
    <source>
        <dbReference type="EMBL" id="MBN7768847.1"/>
    </source>
</evidence>
<protein>
    <submittedName>
        <fullName evidence="2">Uncharacterized protein</fullName>
    </submittedName>
</protein>
<accession>A0ABS3BBK4</accession>
<comment type="caution">
    <text evidence="2">The sequence shown here is derived from an EMBL/GenBank/DDBJ whole genome shotgun (WGS) entry which is preliminary data.</text>
</comment>
<evidence type="ECO:0000256" key="1">
    <source>
        <dbReference type="SAM" id="Phobius"/>
    </source>
</evidence>
<keyword evidence="1" id="KW-0812">Transmembrane</keyword>
<dbReference type="EMBL" id="JAFKDB010000008">
    <property type="protein sequence ID" value="MBN7768847.1"/>
    <property type="molecule type" value="Genomic_DNA"/>
</dbReference>
<dbReference type="Proteomes" id="UP000664344">
    <property type="component" value="Unassembled WGS sequence"/>
</dbReference>
<proteinExistence type="predicted"/>
<feature type="transmembrane region" description="Helical" evidence="1">
    <location>
        <begin position="292"/>
        <end position="309"/>
    </location>
</feature>
<name>A0ABS3BBK4_9GAMM</name>
<evidence type="ECO:0000313" key="3">
    <source>
        <dbReference type="Proteomes" id="UP000664344"/>
    </source>
</evidence>